<dbReference type="Pfam" id="PF25967">
    <property type="entry name" value="RND-MFP_C"/>
    <property type="match status" value="1"/>
</dbReference>
<evidence type="ECO:0000259" key="9">
    <source>
        <dbReference type="Pfam" id="PF25876"/>
    </source>
</evidence>
<dbReference type="InterPro" id="IPR058625">
    <property type="entry name" value="MdtA-like_BSH"/>
</dbReference>
<dbReference type="OrthoDB" id="9783047at2"/>
<evidence type="ECO:0000259" key="10">
    <source>
        <dbReference type="Pfam" id="PF25917"/>
    </source>
</evidence>
<evidence type="ECO:0000259" key="11">
    <source>
        <dbReference type="Pfam" id="PF25944"/>
    </source>
</evidence>
<dbReference type="Gene3D" id="2.40.50.100">
    <property type="match status" value="1"/>
</dbReference>
<feature type="domain" description="Multidrug resistance protein MdtA-like C-terminal permuted SH3" evidence="12">
    <location>
        <begin position="321"/>
        <end position="376"/>
    </location>
</feature>
<evidence type="ECO:0000256" key="8">
    <source>
        <dbReference type="SAM" id="SignalP"/>
    </source>
</evidence>
<name>A0A370L7T1_9HYPH</name>
<feature type="domain" description="Multidrug resistance protein MdtA-like barrel-sandwich hybrid" evidence="10">
    <location>
        <begin position="84"/>
        <end position="220"/>
    </location>
</feature>
<dbReference type="PANTHER" id="PTHR30469:SF36">
    <property type="entry name" value="BLL3903 PROTEIN"/>
    <property type="match status" value="1"/>
</dbReference>
<dbReference type="Gene3D" id="1.10.287.470">
    <property type="entry name" value="Helix hairpin bin"/>
    <property type="match status" value="1"/>
</dbReference>
<evidence type="ECO:0000313" key="13">
    <source>
        <dbReference type="EMBL" id="RDJ26097.1"/>
    </source>
</evidence>
<dbReference type="Pfam" id="PF25876">
    <property type="entry name" value="HH_MFP_RND"/>
    <property type="match status" value="1"/>
</dbReference>
<evidence type="ECO:0000256" key="2">
    <source>
        <dbReference type="ARBA" id="ARBA00009477"/>
    </source>
</evidence>
<dbReference type="InterPro" id="IPR058626">
    <property type="entry name" value="MdtA-like_b-barrel"/>
</dbReference>
<comment type="caution">
    <text evidence="13">The sequence shown here is derived from an EMBL/GenBank/DDBJ whole genome shotgun (WGS) entry which is preliminary data.</text>
</comment>
<dbReference type="SUPFAM" id="SSF111369">
    <property type="entry name" value="HlyD-like secretion proteins"/>
    <property type="match status" value="1"/>
</dbReference>
<sequence>MQRSKFLMVSLLAAAGIASGWWYLSQHQAKAPGAAGAASEGAGRRGRGGGADGPPVAVVTAVAEKGDFAVRKRAIGFVETPASVVVRSRIDSQIMDQHVTDGQFVKAGDLLFTLDDRDTKAQIAKDEAMIARDTATHLRTVADLTRYKQLLAKDAGTQQQVDQAIADEKSAAATVLGDQATLEADKIKLGYTKITAPIDGRIGAIQVTPGNLVGANSTTVTGLVTITQIKPIRVTFTMPESELDNLKDSLAKGEAPKVKALVPGAKSPPPVGTLNFVDSSVDQASGTIAAKAAFANDDLSLWPGQYVDIDLEAGTLKGVTIVPTVAVQAGQKGPYVYVVGDDSRVSLKQVTVALTDGQRTAISAGINPDDRVVTDGQVKLKEGVRVTDTNASGTKPGPTASPAAANETQATGDRS</sequence>
<evidence type="ECO:0000256" key="5">
    <source>
        <dbReference type="ARBA" id="ARBA00022519"/>
    </source>
</evidence>
<dbReference type="InterPro" id="IPR006143">
    <property type="entry name" value="RND_pump_MFP"/>
</dbReference>
<dbReference type="GO" id="GO:0015562">
    <property type="term" value="F:efflux transmembrane transporter activity"/>
    <property type="evidence" value="ECO:0007669"/>
    <property type="project" value="TreeGrafter"/>
</dbReference>
<dbReference type="EMBL" id="QQTP01000004">
    <property type="protein sequence ID" value="RDJ26097.1"/>
    <property type="molecule type" value="Genomic_DNA"/>
</dbReference>
<dbReference type="GO" id="GO:1990281">
    <property type="term" value="C:efflux pump complex"/>
    <property type="evidence" value="ECO:0007669"/>
    <property type="project" value="TreeGrafter"/>
</dbReference>
<keyword evidence="14" id="KW-1185">Reference proteome</keyword>
<protein>
    <submittedName>
        <fullName evidence="13">Efflux RND transporter periplasmic adaptor subunit</fullName>
    </submittedName>
</protein>
<gene>
    <name evidence="13" type="ORF">DWE98_09630</name>
</gene>
<evidence type="ECO:0000256" key="3">
    <source>
        <dbReference type="ARBA" id="ARBA00022448"/>
    </source>
</evidence>
<organism evidence="13 14">
    <name type="scientific">Bosea caraganae</name>
    <dbReference type="NCBI Taxonomy" id="2763117"/>
    <lineage>
        <taxon>Bacteria</taxon>
        <taxon>Pseudomonadati</taxon>
        <taxon>Pseudomonadota</taxon>
        <taxon>Alphaproteobacteria</taxon>
        <taxon>Hyphomicrobiales</taxon>
        <taxon>Boseaceae</taxon>
        <taxon>Bosea</taxon>
    </lineage>
</organism>
<dbReference type="Pfam" id="PF25944">
    <property type="entry name" value="Beta-barrel_RND"/>
    <property type="match status" value="1"/>
</dbReference>
<evidence type="ECO:0000256" key="4">
    <source>
        <dbReference type="ARBA" id="ARBA00022475"/>
    </source>
</evidence>
<dbReference type="InterPro" id="IPR058624">
    <property type="entry name" value="MdtA-like_HH"/>
</dbReference>
<accession>A0A370L7T1</accession>
<dbReference type="NCBIfam" id="TIGR01730">
    <property type="entry name" value="RND_mfp"/>
    <property type="match status" value="1"/>
</dbReference>
<keyword evidence="6" id="KW-0472">Membrane</keyword>
<dbReference type="Gene3D" id="2.40.30.170">
    <property type="match status" value="1"/>
</dbReference>
<reference evidence="14" key="1">
    <citation type="submission" date="2018-07" db="EMBL/GenBank/DDBJ databases">
        <authorList>
            <person name="Safronova V.I."/>
            <person name="Chirak E.R."/>
            <person name="Sazanova A.L."/>
        </authorList>
    </citation>
    <scope>NUCLEOTIDE SEQUENCE [LARGE SCALE GENOMIC DNA]</scope>
    <source>
        <strain evidence="14">RCAM04685</strain>
    </source>
</reference>
<dbReference type="AlphaFoldDB" id="A0A370L7T1"/>
<evidence type="ECO:0000313" key="14">
    <source>
        <dbReference type="Proteomes" id="UP000255207"/>
    </source>
</evidence>
<dbReference type="Pfam" id="PF25917">
    <property type="entry name" value="BSH_RND"/>
    <property type="match status" value="1"/>
</dbReference>
<feature type="domain" description="Multidrug resistance protein MdtA-like beta-barrel" evidence="11">
    <location>
        <begin position="231"/>
        <end position="314"/>
    </location>
</feature>
<evidence type="ECO:0000256" key="7">
    <source>
        <dbReference type="SAM" id="MobiDB-lite"/>
    </source>
</evidence>
<feature type="domain" description="Multidrug resistance protein MdtA-like alpha-helical hairpin" evidence="9">
    <location>
        <begin position="125"/>
        <end position="192"/>
    </location>
</feature>
<keyword evidence="4" id="KW-1003">Cell membrane</keyword>
<dbReference type="PANTHER" id="PTHR30469">
    <property type="entry name" value="MULTIDRUG RESISTANCE PROTEIN MDTA"/>
    <property type="match status" value="1"/>
</dbReference>
<comment type="subcellular location">
    <subcellularLocation>
        <location evidence="1">Cell membrane</location>
    </subcellularLocation>
</comment>
<keyword evidence="3" id="KW-0813">Transport</keyword>
<feature type="region of interest" description="Disordered" evidence="7">
    <location>
        <begin position="377"/>
        <end position="415"/>
    </location>
</feature>
<feature type="signal peptide" evidence="8">
    <location>
        <begin position="1"/>
        <end position="20"/>
    </location>
</feature>
<keyword evidence="5" id="KW-0997">Cell inner membrane</keyword>
<proteinExistence type="inferred from homology"/>
<feature type="compositionally biased region" description="Polar residues" evidence="7">
    <location>
        <begin position="406"/>
        <end position="415"/>
    </location>
</feature>
<feature type="chain" id="PRO_5030068464" evidence="8">
    <location>
        <begin position="21"/>
        <end position="415"/>
    </location>
</feature>
<evidence type="ECO:0000256" key="6">
    <source>
        <dbReference type="ARBA" id="ARBA00023136"/>
    </source>
</evidence>
<dbReference type="Proteomes" id="UP000255207">
    <property type="component" value="Unassembled WGS sequence"/>
</dbReference>
<dbReference type="Gene3D" id="2.40.420.20">
    <property type="match status" value="1"/>
</dbReference>
<dbReference type="InterPro" id="IPR058627">
    <property type="entry name" value="MdtA-like_C"/>
</dbReference>
<comment type="similarity">
    <text evidence="2">Belongs to the membrane fusion protein (MFP) (TC 8.A.1) family.</text>
</comment>
<evidence type="ECO:0000256" key="1">
    <source>
        <dbReference type="ARBA" id="ARBA00004236"/>
    </source>
</evidence>
<evidence type="ECO:0000259" key="12">
    <source>
        <dbReference type="Pfam" id="PF25967"/>
    </source>
</evidence>
<keyword evidence="8" id="KW-0732">Signal</keyword>